<dbReference type="PANTHER" id="PTHR33546:SF1">
    <property type="entry name" value="LARGE, MULTIFUNCTIONAL SECRETED PROTEIN"/>
    <property type="match status" value="1"/>
</dbReference>
<dbReference type="eggNOG" id="COG2133">
    <property type="taxonomic scope" value="Bacteria"/>
</dbReference>
<dbReference type="RefSeq" id="WP_015754932.1">
    <property type="nucleotide sequence ID" value="NC_013222.1"/>
</dbReference>
<dbReference type="InterPro" id="IPR011041">
    <property type="entry name" value="Quinoprot_gluc/sorb_DH_b-prop"/>
</dbReference>
<dbReference type="PANTHER" id="PTHR33546">
    <property type="entry name" value="LARGE, MULTIFUNCTIONAL SECRETED PROTEIN-RELATED"/>
    <property type="match status" value="1"/>
</dbReference>
<keyword evidence="3" id="KW-1185">Reference proteome</keyword>
<dbReference type="Gene3D" id="2.120.10.30">
    <property type="entry name" value="TolB, C-terminal domain"/>
    <property type="match status" value="1"/>
</dbReference>
<dbReference type="AlphaFoldDB" id="A4CL67"/>
<dbReference type="Pfam" id="PF22807">
    <property type="entry name" value="TrAA12"/>
    <property type="match status" value="1"/>
</dbReference>
<accession>A4CL67</accession>
<evidence type="ECO:0000313" key="3">
    <source>
        <dbReference type="Proteomes" id="UP000009049"/>
    </source>
</evidence>
<feature type="domain" description="Pyrroloquinoline quinone-dependent pyranose dehydrogenase beta-propeller" evidence="1">
    <location>
        <begin position="51"/>
        <end position="386"/>
    </location>
</feature>
<name>A4CL67_ROBBH</name>
<dbReference type="HOGENOM" id="CLU_024435_3_1_10"/>
<dbReference type="InterPro" id="IPR054539">
    <property type="entry name" value="Beta-prop_PDH"/>
</dbReference>
<dbReference type="SUPFAM" id="SSF50952">
    <property type="entry name" value="Soluble quinoprotein glucose dehydrogenase"/>
    <property type="match status" value="1"/>
</dbReference>
<dbReference type="KEGG" id="rbi:RB2501_14849"/>
<dbReference type="PROSITE" id="PS51257">
    <property type="entry name" value="PROKAR_LIPOPROTEIN"/>
    <property type="match status" value="1"/>
</dbReference>
<dbReference type="InterPro" id="IPR011042">
    <property type="entry name" value="6-blade_b-propeller_TolB-like"/>
</dbReference>
<evidence type="ECO:0000313" key="2">
    <source>
        <dbReference type="EMBL" id="EAR15616.1"/>
    </source>
</evidence>
<dbReference type="Proteomes" id="UP000009049">
    <property type="component" value="Chromosome"/>
</dbReference>
<dbReference type="OrthoDB" id="9811395at2"/>
<organism evidence="2 3">
    <name type="scientific">Robiginitalea biformata (strain ATCC BAA-864 / DSM 15991 / KCTC 12146 / HTCC2501)</name>
    <dbReference type="NCBI Taxonomy" id="313596"/>
    <lineage>
        <taxon>Bacteria</taxon>
        <taxon>Pseudomonadati</taxon>
        <taxon>Bacteroidota</taxon>
        <taxon>Flavobacteriia</taxon>
        <taxon>Flavobacteriales</taxon>
        <taxon>Flavobacteriaceae</taxon>
        <taxon>Robiginitalea</taxon>
    </lineage>
</organism>
<reference evidence="2 3" key="1">
    <citation type="journal article" date="2009" name="J. Bacteriol.">
        <title>Complete genome sequence of Robiginitalea biformata HTCC2501.</title>
        <authorList>
            <person name="Oh H.M."/>
            <person name="Giovannoni S.J."/>
            <person name="Lee K."/>
            <person name="Ferriera S."/>
            <person name="Johnson J."/>
            <person name="Cho J.C."/>
        </authorList>
    </citation>
    <scope>NUCLEOTIDE SEQUENCE [LARGE SCALE GENOMIC DNA]</scope>
    <source>
        <strain evidence="3">ATCC BAA-864 / HTCC2501 / KCTC 12146</strain>
    </source>
</reference>
<evidence type="ECO:0000259" key="1">
    <source>
        <dbReference type="Pfam" id="PF22807"/>
    </source>
</evidence>
<dbReference type="STRING" id="313596.RB2501_14849"/>
<proteinExistence type="predicted"/>
<sequence>MDLKHHLTLYGTACLALLLLAGCGEDPKQPEDATKARPEFTSNLPLDSLNLPPGFYAHTFAEDLEGARSMAMGDKGTLFVGTRGTNKLYALVDEDGDYRADRTIVLDTTLEVPNGVAFRNGSLYVAQVDRLLRFDGIEDRLDNPPDPVVVYDDYPDKFHHGWKYIAFGPDDKLYVPVGAPCNICDSTSVDERFATITRMDPDGSNREIVARGVRNTVGFTWHPETEELWFTDNGRDMMGDDIPPCELNRVTETGQHFGYPFCHGGTIPDPDFGDQRPCDDFVAPVQNLGAHVAPLGVKFVSGDMFPEAYQGHLLIAEHGSWNRSEKSGYRLTLVKLKDGESVGYEPFIDGWLNHENQTRWGRPVDLMFLEDGSLLVSDDFGNAIYRIVYDGQEMASAE</sequence>
<protein>
    <submittedName>
        <fullName evidence="2">L-sorbosone dehydrogenase</fullName>
    </submittedName>
</protein>
<gene>
    <name evidence="2" type="ordered locus">RB2501_14849</name>
</gene>
<dbReference type="EMBL" id="CP001712">
    <property type="protein sequence ID" value="EAR15616.1"/>
    <property type="molecule type" value="Genomic_DNA"/>
</dbReference>